<dbReference type="InterPro" id="IPR029068">
    <property type="entry name" value="Glyas_Bleomycin-R_OHBP_Dase"/>
</dbReference>
<reference evidence="2 3" key="1">
    <citation type="submission" date="2015-10" db="EMBL/GenBank/DDBJ databases">
        <title>Draft genome sequence of Streptomyces sp. RV15, isolated from a marine sponge.</title>
        <authorList>
            <person name="Ruckert C."/>
            <person name="Abdelmohsen U.R."/>
            <person name="Winkler A."/>
            <person name="Hentschel U."/>
            <person name="Kalinowski J."/>
            <person name="Kampfer P."/>
            <person name="Glaeser S."/>
        </authorList>
    </citation>
    <scope>NUCLEOTIDE SEQUENCE [LARGE SCALE GENOMIC DNA]</scope>
    <source>
        <strain evidence="2 3">RV15</strain>
    </source>
</reference>
<evidence type="ECO:0000313" key="2">
    <source>
        <dbReference type="EMBL" id="KUO11484.1"/>
    </source>
</evidence>
<protein>
    <submittedName>
        <fullName evidence="2">Uncharacterized protein</fullName>
    </submittedName>
</protein>
<evidence type="ECO:0000313" key="3">
    <source>
        <dbReference type="Proteomes" id="UP000053260"/>
    </source>
</evidence>
<sequence length="149" mass="16705">MPALRPLPRPPRQRRNCGRRSTAWLGQIAKHRLSGGEGQDAFEEVILSARDTDEPSLLLIQYIHRDAQEPGEIVLGFAVDDVDEVVTAVREAGEAVRSTPWPPTASSGSTPHSPPRQLVTTATPRAHSDSPTRRRFRCRHHARRTHWAR</sequence>
<feature type="region of interest" description="Disordered" evidence="1">
    <location>
        <begin position="93"/>
        <end position="149"/>
    </location>
</feature>
<dbReference type="Proteomes" id="UP000053260">
    <property type="component" value="Unassembled WGS sequence"/>
</dbReference>
<dbReference type="EMBL" id="LMXB01000185">
    <property type="protein sequence ID" value="KUO11484.1"/>
    <property type="molecule type" value="Genomic_DNA"/>
</dbReference>
<dbReference type="SUPFAM" id="SSF54593">
    <property type="entry name" value="Glyoxalase/Bleomycin resistance protein/Dihydroxybiphenyl dioxygenase"/>
    <property type="match status" value="1"/>
</dbReference>
<gene>
    <name evidence="2" type="ORF">AQJ91_48100</name>
</gene>
<dbReference type="AlphaFoldDB" id="A0A101UIU6"/>
<proteinExistence type="predicted"/>
<name>A0A101UIU6_9ACTN</name>
<comment type="caution">
    <text evidence="2">The sequence shown here is derived from an EMBL/GenBank/DDBJ whole genome shotgun (WGS) entry which is preliminary data.</text>
</comment>
<feature type="compositionally biased region" description="Pro residues" evidence="1">
    <location>
        <begin position="1"/>
        <end position="10"/>
    </location>
</feature>
<keyword evidence="3" id="KW-1185">Reference proteome</keyword>
<evidence type="ECO:0000256" key="1">
    <source>
        <dbReference type="SAM" id="MobiDB-lite"/>
    </source>
</evidence>
<dbReference type="STRING" id="909626.AQJ91_48100"/>
<accession>A0A101UIU6</accession>
<feature type="region of interest" description="Disordered" evidence="1">
    <location>
        <begin position="1"/>
        <end position="21"/>
    </location>
</feature>
<feature type="compositionally biased region" description="Basic residues" evidence="1">
    <location>
        <begin position="133"/>
        <end position="149"/>
    </location>
</feature>
<dbReference type="OrthoDB" id="9798201at2"/>
<dbReference type="RefSeq" id="WP_067036715.1">
    <property type="nucleotide sequence ID" value="NZ_KQ949167.1"/>
</dbReference>
<organism evidence="2 3">
    <name type="scientific">Streptomyces dysideae</name>
    <dbReference type="NCBI Taxonomy" id="909626"/>
    <lineage>
        <taxon>Bacteria</taxon>
        <taxon>Bacillati</taxon>
        <taxon>Actinomycetota</taxon>
        <taxon>Actinomycetes</taxon>
        <taxon>Kitasatosporales</taxon>
        <taxon>Streptomycetaceae</taxon>
        <taxon>Streptomyces</taxon>
    </lineage>
</organism>